<keyword evidence="5 9" id="KW-0812">Transmembrane</keyword>
<evidence type="ECO:0000256" key="1">
    <source>
        <dbReference type="ARBA" id="ARBA00004651"/>
    </source>
</evidence>
<evidence type="ECO:0000256" key="9">
    <source>
        <dbReference type="SAM" id="Phobius"/>
    </source>
</evidence>
<feature type="domain" description="Cation/H+ exchanger transmembrane" evidence="10">
    <location>
        <begin position="15"/>
        <end position="388"/>
    </location>
</feature>
<evidence type="ECO:0000256" key="8">
    <source>
        <dbReference type="ARBA" id="ARBA00023136"/>
    </source>
</evidence>
<proteinExistence type="predicted"/>
<keyword evidence="7" id="KW-0406">Ion transport</keyword>
<dbReference type="InterPro" id="IPR038770">
    <property type="entry name" value="Na+/solute_symporter_sf"/>
</dbReference>
<dbReference type="Pfam" id="PF00999">
    <property type="entry name" value="Na_H_Exchanger"/>
    <property type="match status" value="1"/>
</dbReference>
<feature type="transmembrane region" description="Helical" evidence="9">
    <location>
        <begin position="314"/>
        <end position="335"/>
    </location>
</feature>
<dbReference type="PANTHER" id="PTHR32507">
    <property type="entry name" value="NA(+)/H(+) ANTIPORTER 1"/>
    <property type="match status" value="1"/>
</dbReference>
<gene>
    <name evidence="11" type="ORF">HU137_02500</name>
</gene>
<feature type="transmembrane region" description="Helical" evidence="9">
    <location>
        <begin position="287"/>
        <end position="308"/>
    </location>
</feature>
<feature type="transmembrane region" description="Helical" evidence="9">
    <location>
        <begin position="378"/>
        <end position="398"/>
    </location>
</feature>
<dbReference type="InterPro" id="IPR006153">
    <property type="entry name" value="Cation/H_exchanger_TM"/>
</dbReference>
<evidence type="ECO:0000256" key="5">
    <source>
        <dbReference type="ARBA" id="ARBA00022692"/>
    </source>
</evidence>
<keyword evidence="8 9" id="KW-0472">Membrane</keyword>
<dbReference type="AlphaFoldDB" id="A0A838ZN77"/>
<keyword evidence="3" id="KW-0050">Antiport</keyword>
<evidence type="ECO:0000256" key="4">
    <source>
        <dbReference type="ARBA" id="ARBA00022475"/>
    </source>
</evidence>
<feature type="transmembrane region" description="Helical" evidence="9">
    <location>
        <begin position="190"/>
        <end position="209"/>
    </location>
</feature>
<dbReference type="GO" id="GO:1902600">
    <property type="term" value="P:proton transmembrane transport"/>
    <property type="evidence" value="ECO:0007669"/>
    <property type="project" value="InterPro"/>
</dbReference>
<keyword evidence="12" id="KW-1185">Reference proteome</keyword>
<feature type="transmembrane region" description="Helical" evidence="9">
    <location>
        <begin position="32"/>
        <end position="50"/>
    </location>
</feature>
<feature type="transmembrane region" description="Helical" evidence="9">
    <location>
        <begin position="89"/>
        <end position="112"/>
    </location>
</feature>
<feature type="transmembrane region" description="Helical" evidence="9">
    <location>
        <begin position="6"/>
        <end position="25"/>
    </location>
</feature>
<dbReference type="Proteomes" id="UP000552241">
    <property type="component" value="Unassembled WGS sequence"/>
</dbReference>
<comment type="caution">
    <text evidence="11">The sequence shown here is derived from an EMBL/GenBank/DDBJ whole genome shotgun (WGS) entry which is preliminary data.</text>
</comment>
<feature type="transmembrane region" description="Helical" evidence="9">
    <location>
        <begin position="56"/>
        <end position="77"/>
    </location>
</feature>
<keyword evidence="6 9" id="KW-1133">Transmembrane helix</keyword>
<keyword evidence="2" id="KW-0813">Transport</keyword>
<evidence type="ECO:0000256" key="2">
    <source>
        <dbReference type="ARBA" id="ARBA00022448"/>
    </source>
</evidence>
<feature type="transmembrane region" description="Helical" evidence="9">
    <location>
        <begin position="244"/>
        <end position="266"/>
    </location>
</feature>
<feature type="transmembrane region" description="Helical" evidence="9">
    <location>
        <begin position="342"/>
        <end position="358"/>
    </location>
</feature>
<comment type="subcellular location">
    <subcellularLocation>
        <location evidence="1">Cell membrane</location>
        <topology evidence="1">Multi-pass membrane protein</topology>
    </subcellularLocation>
</comment>
<protein>
    <submittedName>
        <fullName evidence="11">Sodium:proton antiporter</fullName>
    </submittedName>
</protein>
<dbReference type="EMBL" id="JACDZE010000001">
    <property type="protein sequence ID" value="MBA5628637.1"/>
    <property type="molecule type" value="Genomic_DNA"/>
</dbReference>
<organism evidence="11 12">
    <name type="scientific">Moheibacter lacus</name>
    <dbReference type="NCBI Taxonomy" id="2745851"/>
    <lineage>
        <taxon>Bacteria</taxon>
        <taxon>Pseudomonadati</taxon>
        <taxon>Bacteroidota</taxon>
        <taxon>Flavobacteriia</taxon>
        <taxon>Flavobacteriales</taxon>
        <taxon>Weeksellaceae</taxon>
        <taxon>Moheibacter</taxon>
    </lineage>
</organism>
<evidence type="ECO:0000256" key="3">
    <source>
        <dbReference type="ARBA" id="ARBA00022449"/>
    </source>
</evidence>
<reference evidence="11 12" key="1">
    <citation type="submission" date="2020-07" db="EMBL/GenBank/DDBJ databases">
        <title>Moheibacter lacus sp. nov., a member of the family Flavobacteriaceae isolated from freshwater lake sediment.</title>
        <authorList>
            <person name="Liu Y."/>
        </authorList>
    </citation>
    <scope>NUCLEOTIDE SEQUENCE [LARGE SCALE GENOMIC DNA]</scope>
    <source>
        <strain evidence="11 12">BDHS18</strain>
    </source>
</reference>
<name>A0A838ZN77_9FLAO</name>
<dbReference type="GO" id="GO:0005886">
    <property type="term" value="C:plasma membrane"/>
    <property type="evidence" value="ECO:0007669"/>
    <property type="project" value="UniProtKB-SubCell"/>
</dbReference>
<evidence type="ECO:0000259" key="10">
    <source>
        <dbReference type="Pfam" id="PF00999"/>
    </source>
</evidence>
<evidence type="ECO:0000256" key="6">
    <source>
        <dbReference type="ARBA" id="ARBA00022989"/>
    </source>
</evidence>
<feature type="transmembrane region" description="Helical" evidence="9">
    <location>
        <begin position="124"/>
        <end position="145"/>
    </location>
</feature>
<evidence type="ECO:0000256" key="7">
    <source>
        <dbReference type="ARBA" id="ARBA00023065"/>
    </source>
</evidence>
<feature type="transmembrane region" description="Helical" evidence="9">
    <location>
        <begin position="221"/>
        <end position="238"/>
    </location>
</feature>
<keyword evidence="4" id="KW-1003">Cell membrane</keyword>
<dbReference type="GO" id="GO:0015297">
    <property type="term" value="F:antiporter activity"/>
    <property type="evidence" value="ECO:0007669"/>
    <property type="project" value="UniProtKB-KW"/>
</dbReference>
<dbReference type="Gene3D" id="1.20.1530.20">
    <property type="match status" value="1"/>
</dbReference>
<accession>A0A838ZN77</accession>
<sequence>MINSQYLIVLISVLIVFSYLFDLFARKTKFPSVILLMLTGVICRAAADYWGYEIKYLNQIIPFMGTVGLVLIVLEGALELEVNREKLTLIYKSFLSAFMLLLLTTAGLTTIFMNYMDMGWEASVLNAIPLSVISSSVAIPSATALGKNDQDFVTYESTFSDIIGIMFFNYCLEQFTSHQPLVSISSLGFLVLKIIGIIIFSGLLVWVLFQLMGRLNHKVKFFLIISILMIFYAVGKYYHLPLLVTIFIFGVFLGNSKTLFPKFILLNRHFLRAGNSLNEFHLITAESTFLVRTFFFLLFGFSITFGNYYDVEDFMNGGIIVGAILLIRAVYMLLIERNHSKALIFFSPRGLITILLFWQLQSVPEFQFQSKAINEKVLLVVILGSMLVMMIGTIGFSVKEEKKAEKINTDEIE</sequence>
<dbReference type="PANTHER" id="PTHR32507:SF0">
    <property type="entry name" value="NA(+)_H(+) ANTIPORTER 2-RELATED"/>
    <property type="match status" value="1"/>
</dbReference>
<evidence type="ECO:0000313" key="11">
    <source>
        <dbReference type="EMBL" id="MBA5628637.1"/>
    </source>
</evidence>
<evidence type="ECO:0000313" key="12">
    <source>
        <dbReference type="Proteomes" id="UP000552241"/>
    </source>
</evidence>